<keyword evidence="3" id="KW-1185">Reference proteome</keyword>
<protein>
    <recommendedName>
        <fullName evidence="1">Glycosyl transferase family 25 domain-containing protein</fullName>
    </recommendedName>
</protein>
<dbReference type="EMBL" id="ATGI01000006">
    <property type="protein sequence ID" value="EPF79778.1"/>
    <property type="molecule type" value="Genomic_DNA"/>
</dbReference>
<evidence type="ECO:0000313" key="3">
    <source>
        <dbReference type="Proteomes" id="UP000014568"/>
    </source>
</evidence>
<dbReference type="PATRIC" id="fig|421052.3.peg.656"/>
<reference evidence="2 3" key="1">
    <citation type="submission" date="2013-06" db="EMBL/GenBank/DDBJ databases">
        <title>The Genome Sequence of Acinetobacter rudis CIP 110305.</title>
        <authorList>
            <consortium name="The Broad Institute Genome Sequencing Platform"/>
            <consortium name="The Broad Institute Genome Sequencing Center for Infectious Disease"/>
            <person name="Cerqueira G."/>
            <person name="Feldgarden M."/>
            <person name="Courvalin P."/>
            <person name="Perichon B."/>
            <person name="Grillot-Courvalin C."/>
            <person name="Clermont D."/>
            <person name="Rocha E."/>
            <person name="Yoon E.-J."/>
            <person name="Nemec A."/>
            <person name="Young S.K."/>
            <person name="Zeng Q."/>
            <person name="Gargeya S."/>
            <person name="Fitzgerald M."/>
            <person name="Abouelleil A."/>
            <person name="Alvarado L."/>
            <person name="Berlin A.M."/>
            <person name="Chapman S.B."/>
            <person name="Dewar J."/>
            <person name="Goldberg J."/>
            <person name="Griggs A."/>
            <person name="Gujja S."/>
            <person name="Hansen M."/>
            <person name="Howarth C."/>
            <person name="Imamovic A."/>
            <person name="Larimer J."/>
            <person name="McCowan C."/>
            <person name="Murphy C."/>
            <person name="Pearson M."/>
            <person name="Priest M."/>
            <person name="Roberts A."/>
            <person name="Saif S."/>
            <person name="Shea T."/>
            <person name="Sykes S."/>
            <person name="Wortman J."/>
            <person name="Nusbaum C."/>
            <person name="Birren B."/>
        </authorList>
    </citation>
    <scope>NUCLEOTIDE SEQUENCE [LARGE SCALE GENOMIC DNA]</scope>
    <source>
        <strain evidence="2 3">CIP 110305</strain>
    </source>
</reference>
<evidence type="ECO:0000259" key="1">
    <source>
        <dbReference type="Pfam" id="PF01755"/>
    </source>
</evidence>
<organism evidence="2 3">
    <name type="scientific">Acinetobacter rudis CIP 110305</name>
    <dbReference type="NCBI Taxonomy" id="421052"/>
    <lineage>
        <taxon>Bacteria</taxon>
        <taxon>Pseudomonadati</taxon>
        <taxon>Pseudomonadota</taxon>
        <taxon>Gammaproteobacteria</taxon>
        <taxon>Moraxellales</taxon>
        <taxon>Moraxellaceae</taxon>
        <taxon>Acinetobacter</taxon>
    </lineage>
</organism>
<comment type="caution">
    <text evidence="2">The sequence shown here is derived from an EMBL/GenBank/DDBJ whole genome shotgun (WGS) entry which is preliminary data.</text>
</comment>
<dbReference type="AlphaFoldDB" id="S3NN80"/>
<name>S3NN80_9GAMM</name>
<accession>S3NN80</accession>
<proteinExistence type="predicted"/>
<dbReference type="CDD" id="cd06532">
    <property type="entry name" value="Glyco_transf_25"/>
    <property type="match status" value="1"/>
</dbReference>
<feature type="domain" description="Glycosyl transferase family 25" evidence="1">
    <location>
        <begin position="9"/>
        <end position="182"/>
    </location>
</feature>
<evidence type="ECO:0000313" key="2">
    <source>
        <dbReference type="EMBL" id="EPF79778.1"/>
    </source>
</evidence>
<dbReference type="RefSeq" id="WP_016655097.1">
    <property type="nucleotide sequence ID" value="NZ_KE340351.1"/>
</dbReference>
<sequence length="280" mass="32431">MSKASILIICISLKQSSSRRNNVSDEIQRLIQLCPDLSIDFDFFDGIYGKDLAPEYLSFINIAREQAGLCERTLVAGEIGCLLSHLFVWQRLINGEYDQYQRVIIIEDDVYLNTNKINEKLIDILDSKEDFMFLGGHALKSRTRIHGYPSDNQLYFNMLGPSYLYSTACAYSLNKSAATEFLYKLILKPSFVDDWQYLLKYRFKVPHYFCFEQGGEDDSTIGSNRVDFKPTKTMDRLKKNLPKIGKDLLARFKILIVFKRCMSLTQFFSKVGEEGYRNNK</sequence>
<dbReference type="Pfam" id="PF01755">
    <property type="entry name" value="Glyco_transf_25"/>
    <property type="match status" value="1"/>
</dbReference>
<dbReference type="Proteomes" id="UP000014568">
    <property type="component" value="Unassembled WGS sequence"/>
</dbReference>
<dbReference type="eggNOG" id="COG3306">
    <property type="taxonomic scope" value="Bacteria"/>
</dbReference>
<gene>
    <name evidence="2" type="ORF">F945_00666</name>
</gene>
<dbReference type="STRING" id="632955.GCA_000829675_02895"/>
<dbReference type="InterPro" id="IPR002654">
    <property type="entry name" value="Glyco_trans_25"/>
</dbReference>
<dbReference type="HOGENOM" id="CLU_989110_0_0_6"/>
<dbReference type="OrthoDB" id="9816113at2"/>